<evidence type="ECO:0000256" key="2">
    <source>
        <dbReference type="SAM" id="MobiDB-lite"/>
    </source>
</evidence>
<dbReference type="InParanoid" id="A0A7J8IZ94"/>
<dbReference type="GO" id="GO:0006457">
    <property type="term" value="P:protein folding"/>
    <property type="evidence" value="ECO:0007669"/>
    <property type="project" value="InterPro"/>
</dbReference>
<protein>
    <recommendedName>
        <fullName evidence="5">DnaJ heat shock protein family (Hsp40) member A1</fullName>
    </recommendedName>
</protein>
<dbReference type="SUPFAM" id="SSF49493">
    <property type="entry name" value="HSP40/DnaJ peptide-binding domain"/>
    <property type="match status" value="1"/>
</dbReference>
<dbReference type="PANTHER" id="PTHR43888">
    <property type="entry name" value="DNAJ-LIKE-2, ISOFORM A-RELATED"/>
    <property type="match status" value="1"/>
</dbReference>
<proteinExistence type="predicted"/>
<feature type="region of interest" description="Disordered" evidence="2">
    <location>
        <begin position="124"/>
        <end position="149"/>
    </location>
</feature>
<evidence type="ECO:0000313" key="3">
    <source>
        <dbReference type="EMBL" id="KAF6489884.1"/>
    </source>
</evidence>
<evidence type="ECO:0008006" key="5">
    <source>
        <dbReference type="Google" id="ProtNLM"/>
    </source>
</evidence>
<name>A0A7J8IZ94_MOLMO</name>
<keyword evidence="4" id="KW-1185">Reference proteome</keyword>
<dbReference type="InterPro" id="IPR044713">
    <property type="entry name" value="DNJA1/2-like"/>
</dbReference>
<evidence type="ECO:0000256" key="1">
    <source>
        <dbReference type="ARBA" id="ARBA00023186"/>
    </source>
</evidence>
<reference evidence="3 4" key="1">
    <citation type="journal article" date="2020" name="Nature">
        <title>Six reference-quality genomes reveal evolution of bat adaptations.</title>
        <authorList>
            <person name="Jebb D."/>
            <person name="Huang Z."/>
            <person name="Pippel M."/>
            <person name="Hughes G.M."/>
            <person name="Lavrichenko K."/>
            <person name="Devanna P."/>
            <person name="Winkler S."/>
            <person name="Jermiin L.S."/>
            <person name="Skirmuntt E.C."/>
            <person name="Katzourakis A."/>
            <person name="Burkitt-Gray L."/>
            <person name="Ray D.A."/>
            <person name="Sullivan K.A.M."/>
            <person name="Roscito J.G."/>
            <person name="Kirilenko B.M."/>
            <person name="Davalos L.M."/>
            <person name="Corthals A.P."/>
            <person name="Power M.L."/>
            <person name="Jones G."/>
            <person name="Ransome R.D."/>
            <person name="Dechmann D.K.N."/>
            <person name="Locatelli A.G."/>
            <person name="Puechmaille S.J."/>
            <person name="Fedrigo O."/>
            <person name="Jarvis E.D."/>
            <person name="Hiller M."/>
            <person name="Vernes S.C."/>
            <person name="Myers E.W."/>
            <person name="Teeling E.C."/>
        </authorList>
    </citation>
    <scope>NUCLEOTIDE SEQUENCE [LARGE SCALE GENOMIC DNA]</scope>
    <source>
        <strain evidence="3">MMolMol1</strain>
        <tissue evidence="3">Muscle</tissue>
    </source>
</reference>
<dbReference type="Proteomes" id="UP000550707">
    <property type="component" value="Unassembled WGS sequence"/>
</dbReference>
<organism evidence="3 4">
    <name type="scientific">Molossus molossus</name>
    <name type="common">Pallas' mastiff bat</name>
    <name type="synonym">Vespertilio molossus</name>
    <dbReference type="NCBI Taxonomy" id="27622"/>
    <lineage>
        <taxon>Eukaryota</taxon>
        <taxon>Metazoa</taxon>
        <taxon>Chordata</taxon>
        <taxon>Craniata</taxon>
        <taxon>Vertebrata</taxon>
        <taxon>Euteleostomi</taxon>
        <taxon>Mammalia</taxon>
        <taxon>Eutheria</taxon>
        <taxon>Laurasiatheria</taxon>
        <taxon>Chiroptera</taxon>
        <taxon>Yangochiroptera</taxon>
        <taxon>Molossidae</taxon>
        <taxon>Molossus</taxon>
    </lineage>
</organism>
<gene>
    <name evidence="3" type="ORF">HJG59_010286</name>
</gene>
<dbReference type="Gene3D" id="2.60.260.20">
    <property type="entry name" value="Urease metallochaperone UreE, N-terminal domain"/>
    <property type="match status" value="1"/>
</dbReference>
<comment type="caution">
    <text evidence="3">The sequence shown here is derived from an EMBL/GenBank/DDBJ whole genome shotgun (WGS) entry which is preliminary data.</text>
</comment>
<feature type="region of interest" description="Disordered" evidence="2">
    <location>
        <begin position="1"/>
        <end position="25"/>
    </location>
</feature>
<accession>A0A7J8IZ94</accession>
<keyword evidence="1" id="KW-0143">Chaperone</keyword>
<sequence>MQRKGDLYDRGGEQAIKEGGADGGFRSPMDIFEEGCREKEEIVKHGDIECVPNEGMPIYRRPHEKGRLIIEFKVNFPENGFLSPDKLSLLEKPLPERKKVEETDEMEQIILVDFDLNQERWRHYNGGASEDDEHHPGGGVQCQTFSWGQ</sequence>
<evidence type="ECO:0000313" key="4">
    <source>
        <dbReference type="Proteomes" id="UP000550707"/>
    </source>
</evidence>
<dbReference type="AlphaFoldDB" id="A0A7J8IZ94"/>
<dbReference type="GO" id="GO:0051082">
    <property type="term" value="F:unfolded protein binding"/>
    <property type="evidence" value="ECO:0007669"/>
    <property type="project" value="InterPro"/>
</dbReference>
<dbReference type="EMBL" id="JACASF010000003">
    <property type="protein sequence ID" value="KAF6489884.1"/>
    <property type="molecule type" value="Genomic_DNA"/>
</dbReference>
<dbReference type="InterPro" id="IPR008971">
    <property type="entry name" value="HSP40/DnaJ_pept-bd"/>
</dbReference>
<dbReference type="GO" id="GO:0030544">
    <property type="term" value="F:Hsp70 protein binding"/>
    <property type="evidence" value="ECO:0007669"/>
    <property type="project" value="InterPro"/>
</dbReference>
<feature type="compositionally biased region" description="Basic and acidic residues" evidence="2">
    <location>
        <begin position="1"/>
        <end position="20"/>
    </location>
</feature>